<feature type="transmembrane region" description="Helical" evidence="1">
    <location>
        <begin position="118"/>
        <end position="137"/>
    </location>
</feature>
<evidence type="ECO:0000313" key="2">
    <source>
        <dbReference type="EMBL" id="MCE5167798.1"/>
    </source>
</evidence>
<evidence type="ECO:0000313" key="3">
    <source>
        <dbReference type="Proteomes" id="UP001199916"/>
    </source>
</evidence>
<accession>A0ABS8YBK2</accession>
<feature type="transmembrane region" description="Helical" evidence="1">
    <location>
        <begin position="65"/>
        <end position="83"/>
    </location>
</feature>
<name>A0ABS8YBK2_9BACL</name>
<protein>
    <recommendedName>
        <fullName evidence="4">DUF2157 domain-containing protein</fullName>
    </recommendedName>
</protein>
<proteinExistence type="predicted"/>
<feature type="transmembrane region" description="Helical" evidence="1">
    <location>
        <begin position="171"/>
        <end position="192"/>
    </location>
</feature>
<organism evidence="2 3">
    <name type="scientific">Paenibacillus profundus</name>
    <dbReference type="NCBI Taxonomy" id="1173085"/>
    <lineage>
        <taxon>Bacteria</taxon>
        <taxon>Bacillati</taxon>
        <taxon>Bacillota</taxon>
        <taxon>Bacilli</taxon>
        <taxon>Bacillales</taxon>
        <taxon>Paenibacillaceae</taxon>
        <taxon>Paenibacillus</taxon>
    </lineage>
</organism>
<evidence type="ECO:0008006" key="4">
    <source>
        <dbReference type="Google" id="ProtNLM"/>
    </source>
</evidence>
<sequence length="299" mass="34320">MEPQQRQWMKQEIARWRSNRLLPEVYCDFLDRLYELPEKTSDTASSTTSPASWVERIVSMSAKRWFTVFFISALICIVGFYFTVFAPSMQISVVLCIALLSIFIAARGRKRKPARAKGYAIIGCAAGSAGGILILYLQGWSEWWSVSICCMTAALLWLFSGWLIRSGWMQGMGWLGLALTYAQILRTAMTDITLLESQWLWLPECVLIVWLAWAVHRFSQSAAAGMLLGAIILWFMPELIWVNGLVSTQTVPDNELLFVLLVKLFIFFYFAYYFRKQWVKWLREHQTVKTTAMDRGLGA</sequence>
<feature type="transmembrane region" description="Helical" evidence="1">
    <location>
        <begin position="198"/>
        <end position="215"/>
    </location>
</feature>
<reference evidence="2 3" key="1">
    <citation type="submission" date="2021-11" db="EMBL/GenBank/DDBJ databases">
        <title>Draft genome sequence of Paenibacillus profundus YoMME, a new Gram-positive bacteria with exoelectrogenic properties.</title>
        <authorList>
            <person name="Hubenova Y."/>
            <person name="Hubenova E."/>
            <person name="Manasiev Y."/>
            <person name="Peykov S."/>
            <person name="Mitov M."/>
        </authorList>
    </citation>
    <scope>NUCLEOTIDE SEQUENCE [LARGE SCALE GENOMIC DNA]</scope>
    <source>
        <strain evidence="2 3">YoMME</strain>
    </source>
</reference>
<feature type="transmembrane region" description="Helical" evidence="1">
    <location>
        <begin position="222"/>
        <end position="244"/>
    </location>
</feature>
<gene>
    <name evidence="2" type="ORF">LQV63_00495</name>
</gene>
<dbReference type="RefSeq" id="WP_019422482.1">
    <property type="nucleotide sequence ID" value="NZ_JAJNBZ010000001.1"/>
</dbReference>
<comment type="caution">
    <text evidence="2">The sequence shown here is derived from an EMBL/GenBank/DDBJ whole genome shotgun (WGS) entry which is preliminary data.</text>
</comment>
<keyword evidence="1" id="KW-1133">Transmembrane helix</keyword>
<feature type="transmembrane region" description="Helical" evidence="1">
    <location>
        <begin position="143"/>
        <end position="164"/>
    </location>
</feature>
<keyword evidence="1" id="KW-0472">Membrane</keyword>
<evidence type="ECO:0000256" key="1">
    <source>
        <dbReference type="SAM" id="Phobius"/>
    </source>
</evidence>
<keyword evidence="1" id="KW-0812">Transmembrane</keyword>
<keyword evidence="3" id="KW-1185">Reference proteome</keyword>
<dbReference type="EMBL" id="JAJNBZ010000001">
    <property type="protein sequence ID" value="MCE5167798.1"/>
    <property type="molecule type" value="Genomic_DNA"/>
</dbReference>
<dbReference type="Proteomes" id="UP001199916">
    <property type="component" value="Unassembled WGS sequence"/>
</dbReference>
<feature type="transmembrane region" description="Helical" evidence="1">
    <location>
        <begin position="256"/>
        <end position="274"/>
    </location>
</feature>
<feature type="transmembrane region" description="Helical" evidence="1">
    <location>
        <begin position="89"/>
        <end position="106"/>
    </location>
</feature>